<evidence type="ECO:0000313" key="3">
    <source>
        <dbReference type="EMBL" id="KAF4630442.1"/>
    </source>
</evidence>
<proteinExistence type="predicted"/>
<sequence>MNPRGIKKKASGEVRTEGLSASPKRPAFQQSFNFMSQPREEIGDQIGNRRTLQESELPDTLQWSRFIHSGSPEGLPAIPSQCLLPSDNGSGTSGSQAYYRPFGGAGLATLNHISKPGARERPTPRSGRPLAENSRALQIYNDSNGNECLQSLTEVATPIASQNGDAEFGKNIASVQEALEKFVEGKAQASDVSQRALKQGSDSQVMIKQSNSHPRTDSHTMTSDSDEKLVPRLRNIVDHIAHFPNTVRNHERRLDSLENGSFANPAVEDLQEGHNNLDLRISELEDRVGDVENAQAAQVETSSIGSQHVGDSFDSKVSTTSSAMIGAAMDQVDSSRIEALEAQVAELQAIAPPSHTRPWEVEVVFLPFGSNLMGLWSSQFSAAQRSRDSTVTDDWTQTQNNFLVAAQAYLTAHDQTSAWETSASDLAAENDSSWLVARAADVEAKWMSDFEVEDW</sequence>
<evidence type="ECO:0000313" key="4">
    <source>
        <dbReference type="Proteomes" id="UP000566819"/>
    </source>
</evidence>
<dbReference type="EMBL" id="JAAMPI010000549">
    <property type="protein sequence ID" value="KAF4630442.1"/>
    <property type="molecule type" value="Genomic_DNA"/>
</dbReference>
<keyword evidence="4" id="KW-1185">Reference proteome</keyword>
<feature type="coiled-coil region" evidence="1">
    <location>
        <begin position="267"/>
        <end position="294"/>
    </location>
</feature>
<evidence type="ECO:0000256" key="1">
    <source>
        <dbReference type="SAM" id="Coils"/>
    </source>
</evidence>
<dbReference type="OrthoDB" id="5427134at2759"/>
<reference evidence="3 4" key="1">
    <citation type="submission" date="2020-03" db="EMBL/GenBank/DDBJ databases">
        <title>Draft Genome Sequence of Cudoniella acicularis.</title>
        <authorList>
            <person name="Buettner E."/>
            <person name="Kellner H."/>
        </authorList>
    </citation>
    <scope>NUCLEOTIDE SEQUENCE [LARGE SCALE GENOMIC DNA]</scope>
    <source>
        <strain evidence="3 4">DSM 108380</strain>
    </source>
</reference>
<organism evidence="3 4">
    <name type="scientific">Cudoniella acicularis</name>
    <dbReference type="NCBI Taxonomy" id="354080"/>
    <lineage>
        <taxon>Eukaryota</taxon>
        <taxon>Fungi</taxon>
        <taxon>Dikarya</taxon>
        <taxon>Ascomycota</taxon>
        <taxon>Pezizomycotina</taxon>
        <taxon>Leotiomycetes</taxon>
        <taxon>Helotiales</taxon>
        <taxon>Tricladiaceae</taxon>
        <taxon>Cudoniella</taxon>
    </lineage>
</organism>
<gene>
    <name evidence="3" type="ORF">G7Y89_g7696</name>
</gene>
<feature type="region of interest" description="Disordered" evidence="2">
    <location>
        <begin position="195"/>
        <end position="227"/>
    </location>
</feature>
<feature type="compositionally biased region" description="Polar residues" evidence="2">
    <location>
        <begin position="200"/>
        <end position="223"/>
    </location>
</feature>
<keyword evidence="1" id="KW-0175">Coiled coil</keyword>
<feature type="region of interest" description="Disordered" evidence="2">
    <location>
        <begin position="1"/>
        <end position="26"/>
    </location>
</feature>
<comment type="caution">
    <text evidence="3">The sequence shown here is derived from an EMBL/GenBank/DDBJ whole genome shotgun (WGS) entry which is preliminary data.</text>
</comment>
<accession>A0A8H4RLJ8</accession>
<name>A0A8H4RLJ8_9HELO</name>
<evidence type="ECO:0000256" key="2">
    <source>
        <dbReference type="SAM" id="MobiDB-lite"/>
    </source>
</evidence>
<dbReference type="Proteomes" id="UP000566819">
    <property type="component" value="Unassembled WGS sequence"/>
</dbReference>
<dbReference type="AlphaFoldDB" id="A0A8H4RLJ8"/>
<protein>
    <submittedName>
        <fullName evidence="3">Uncharacterized protein</fullName>
    </submittedName>
</protein>